<evidence type="ECO:0000256" key="3">
    <source>
        <dbReference type="PROSITE-ProRule" id="PRU01091"/>
    </source>
</evidence>
<reference evidence="6" key="1">
    <citation type="journal article" date="2019" name="Int. J. Syst. Evol. Microbiol.">
        <title>The Global Catalogue of Microorganisms (GCM) 10K type strain sequencing project: providing services to taxonomists for standard genome sequencing and annotation.</title>
        <authorList>
            <consortium name="The Broad Institute Genomics Platform"/>
            <consortium name="The Broad Institute Genome Sequencing Center for Infectious Disease"/>
            <person name="Wu L."/>
            <person name="Ma J."/>
        </authorList>
    </citation>
    <scope>NUCLEOTIDE SEQUENCE [LARGE SCALE GENOMIC DNA]</scope>
    <source>
        <strain evidence="6">JCM 32305</strain>
    </source>
</reference>
<evidence type="ECO:0000313" key="6">
    <source>
        <dbReference type="Proteomes" id="UP000654004"/>
    </source>
</evidence>
<organism evidence="5 6">
    <name type="scientific">Shewanella ulleungensis</name>
    <dbReference type="NCBI Taxonomy" id="2282699"/>
    <lineage>
        <taxon>Bacteria</taxon>
        <taxon>Pseudomonadati</taxon>
        <taxon>Pseudomonadota</taxon>
        <taxon>Gammaproteobacteria</taxon>
        <taxon>Alteromonadales</taxon>
        <taxon>Shewanellaceae</taxon>
        <taxon>Shewanella</taxon>
    </lineage>
</organism>
<sequence>MNDSTFFFGDWQINPQSNSVQSGDVIRSLEPKAMDVLCLLCQHQGEVLAADDIINHCWNSIAIGDNPLHKVITQLRKALGDQASNPQYIETIRKRGYRTIASVEYPVGHHAKVTTQQWQGTSPFPGLRAFDTNDSNVFFGRSEQVDTLLNRITKQVEFGRAFCLILGPSGTGKSSLINAGIMPNLMSKNGFNGVGVIDNANLDLADVTKGRLIIDIASAMLDWEINDQAVFTDCSADILANKLQNDINAVIEYCQLALAKYSSINDDNAPTYSRPHFSLFIDRLEILLASPLFTESERNNVLDILETLAVSGMILIISACRNDFYPQVVSHPSLMAGKANGSHFDLSAPTRSELMQMIRLPANAANLTWTLDPDTAMPLDEILCSEAASNPDALPMLQYTLQSLYLNKDDNNQLLVSVYHSLGGIEGAIGKNAEEVLNQLNNSERAALPKILSMLVTLTEDEKSITSSTARWSDLSSDAEINLVKAMVDNRLFVSHLQHDQPCFSIAHEALLRRWPRATKWITEHSDSLAIKSRLQHQSNRWLAESKSNAYLLAEGKPLAEASTLLNNQLFNLEPQELALIQASSKQANIGRWRRRAVMLVLVALTLISVAMSIRSIEAETQAQQKRLAAENLLGFMVGEFADKMRGIGRMDLLDGISNKALEYFSDFSADDASYLSFEAQFQHSQTLEAMGEVAYSRGNTDEARSALIAARERMLPLLEIQPQNLSLLKTLGANAFWLGQLEYDKSDWAATQPWLEQYLIHSQAMYQYAPNDNNAIMELSYAHNSLGSIYMKQQDFTAAREAFEQSLLLKLQLWQQDNTESQLIADIADTRSWLASAATAQGDINAAIQIHQQIQQQLANQALGKQPYILERLSSSYQQLAILLSYRGHNSQAFEKAKLGLIAITNALKQDPENEVWKILQYHDYLNMLAFSLEPIEHTMSYSVDSLASIFAEDLYLQTSNKKNELWAKYQMAAANYLASQRLLSESLVYARQAISSFSELTTEFGQSSLYVANLTQSNMLAASLLASIGQPQQVITLCRQSKNLLATIIEKNNDPQFTIPYAQALDCLGELDQHPDLLQLLQQSAITDFRFNPKLKLNPKPKYGEYNVKHSRPSNVF</sequence>
<dbReference type="InterPro" id="IPR049052">
    <property type="entry name" value="nSTAND1"/>
</dbReference>
<dbReference type="PANTHER" id="PTHR47691">
    <property type="entry name" value="REGULATOR-RELATED"/>
    <property type="match status" value="1"/>
</dbReference>
<proteinExistence type="predicted"/>
<keyword evidence="2" id="KW-0802">TPR repeat</keyword>
<evidence type="ECO:0000256" key="2">
    <source>
        <dbReference type="PROSITE-ProRule" id="PRU00339"/>
    </source>
</evidence>
<dbReference type="InterPro" id="IPR011990">
    <property type="entry name" value="TPR-like_helical_dom_sf"/>
</dbReference>
<accession>A0ABQ2QM39</accession>
<dbReference type="PROSITE" id="PS51755">
    <property type="entry name" value="OMPR_PHOB"/>
    <property type="match status" value="1"/>
</dbReference>
<dbReference type="Gene3D" id="1.25.40.10">
    <property type="entry name" value="Tetratricopeptide repeat domain"/>
    <property type="match status" value="1"/>
</dbReference>
<keyword evidence="6" id="KW-1185">Reference proteome</keyword>
<dbReference type="Pfam" id="PF20703">
    <property type="entry name" value="nSTAND1"/>
    <property type="match status" value="1"/>
</dbReference>
<evidence type="ECO:0000259" key="4">
    <source>
        <dbReference type="PROSITE" id="PS51755"/>
    </source>
</evidence>
<dbReference type="Proteomes" id="UP000654004">
    <property type="component" value="Unassembled WGS sequence"/>
</dbReference>
<comment type="caution">
    <text evidence="5">The sequence shown here is derived from an EMBL/GenBank/DDBJ whole genome shotgun (WGS) entry which is preliminary data.</text>
</comment>
<feature type="DNA-binding region" description="OmpR/PhoB-type" evidence="3">
    <location>
        <begin position="3"/>
        <end position="101"/>
    </location>
</feature>
<dbReference type="RefSeq" id="WP_188955881.1">
    <property type="nucleotide sequence ID" value="NZ_BMQW01000004.1"/>
</dbReference>
<dbReference type="InterPro" id="IPR036388">
    <property type="entry name" value="WH-like_DNA-bd_sf"/>
</dbReference>
<feature type="repeat" description="TPR" evidence="2">
    <location>
        <begin position="781"/>
        <end position="814"/>
    </location>
</feature>
<evidence type="ECO:0000256" key="1">
    <source>
        <dbReference type="ARBA" id="ARBA00023125"/>
    </source>
</evidence>
<dbReference type="SUPFAM" id="SSF52540">
    <property type="entry name" value="P-loop containing nucleoside triphosphate hydrolases"/>
    <property type="match status" value="1"/>
</dbReference>
<dbReference type="SUPFAM" id="SSF48452">
    <property type="entry name" value="TPR-like"/>
    <property type="match status" value="1"/>
</dbReference>
<dbReference type="InterPro" id="IPR027417">
    <property type="entry name" value="P-loop_NTPase"/>
</dbReference>
<dbReference type="Gene3D" id="1.10.10.10">
    <property type="entry name" value="Winged helix-like DNA-binding domain superfamily/Winged helix DNA-binding domain"/>
    <property type="match status" value="1"/>
</dbReference>
<dbReference type="SMART" id="SM00028">
    <property type="entry name" value="TPR"/>
    <property type="match status" value="4"/>
</dbReference>
<dbReference type="InterPro" id="IPR016032">
    <property type="entry name" value="Sig_transdc_resp-reg_C-effctor"/>
</dbReference>
<name>A0ABQ2QM39_9GAMM</name>
<evidence type="ECO:0000313" key="5">
    <source>
        <dbReference type="EMBL" id="GGP86776.1"/>
    </source>
</evidence>
<dbReference type="PROSITE" id="PS50005">
    <property type="entry name" value="TPR"/>
    <property type="match status" value="1"/>
</dbReference>
<dbReference type="SUPFAM" id="SSF46894">
    <property type="entry name" value="C-terminal effector domain of the bipartite response regulators"/>
    <property type="match status" value="1"/>
</dbReference>
<dbReference type="InterPro" id="IPR001867">
    <property type="entry name" value="OmpR/PhoB-type_DNA-bd"/>
</dbReference>
<dbReference type="PANTHER" id="PTHR47691:SF3">
    <property type="entry name" value="HTH-TYPE TRANSCRIPTIONAL REGULATOR RV0890C-RELATED"/>
    <property type="match status" value="1"/>
</dbReference>
<keyword evidence="1 3" id="KW-0238">DNA-binding</keyword>
<feature type="domain" description="OmpR/PhoB-type" evidence="4">
    <location>
        <begin position="3"/>
        <end position="101"/>
    </location>
</feature>
<dbReference type="Pfam" id="PF00486">
    <property type="entry name" value="Trans_reg_C"/>
    <property type="match status" value="1"/>
</dbReference>
<gene>
    <name evidence="5" type="ORF">GCM10009410_20560</name>
</gene>
<protein>
    <submittedName>
        <fullName evidence="5">Transcriptional regulator</fullName>
    </submittedName>
</protein>
<dbReference type="CDD" id="cd00383">
    <property type="entry name" value="trans_reg_C"/>
    <property type="match status" value="1"/>
</dbReference>
<dbReference type="InterPro" id="IPR019734">
    <property type="entry name" value="TPR_rpt"/>
</dbReference>
<dbReference type="EMBL" id="BMQW01000004">
    <property type="protein sequence ID" value="GGP86776.1"/>
    <property type="molecule type" value="Genomic_DNA"/>
</dbReference>
<dbReference type="SMART" id="SM00862">
    <property type="entry name" value="Trans_reg_C"/>
    <property type="match status" value="1"/>
</dbReference>